<feature type="domain" description="Histidine kinase" evidence="14">
    <location>
        <begin position="409"/>
        <end position="624"/>
    </location>
</feature>
<feature type="compositionally biased region" description="Basic and acidic residues" evidence="12">
    <location>
        <begin position="7"/>
        <end position="40"/>
    </location>
</feature>
<keyword evidence="5" id="KW-0808">Transferase</keyword>
<dbReference type="InterPro" id="IPR036890">
    <property type="entry name" value="HATPase_C_sf"/>
</dbReference>
<evidence type="ECO:0000256" key="1">
    <source>
        <dbReference type="ARBA" id="ARBA00000085"/>
    </source>
</evidence>
<evidence type="ECO:0000313" key="17">
    <source>
        <dbReference type="Proteomes" id="UP001224418"/>
    </source>
</evidence>
<dbReference type="EC" id="2.7.13.3" evidence="3"/>
<dbReference type="RefSeq" id="WP_307354633.1">
    <property type="nucleotide sequence ID" value="NZ_BAAACJ010000024.1"/>
</dbReference>
<dbReference type="SUPFAM" id="SSF55874">
    <property type="entry name" value="ATPase domain of HSP90 chaperone/DNA topoisomerase II/histidine kinase"/>
    <property type="match status" value="1"/>
</dbReference>
<dbReference type="PANTHER" id="PTHR45528">
    <property type="entry name" value="SENSOR HISTIDINE KINASE CPXA"/>
    <property type="match status" value="1"/>
</dbReference>
<dbReference type="InterPro" id="IPR036097">
    <property type="entry name" value="HisK_dim/P_sf"/>
</dbReference>
<comment type="catalytic activity">
    <reaction evidence="1">
        <text>ATP + protein L-histidine = ADP + protein N-phospho-L-histidine.</text>
        <dbReference type="EC" id="2.7.13.3"/>
    </reaction>
</comment>
<evidence type="ECO:0000256" key="10">
    <source>
        <dbReference type="ARBA" id="ARBA00023136"/>
    </source>
</evidence>
<dbReference type="CDD" id="cd00082">
    <property type="entry name" value="HisKA"/>
    <property type="match status" value="1"/>
</dbReference>
<dbReference type="Proteomes" id="UP001224418">
    <property type="component" value="Unassembled WGS sequence"/>
</dbReference>
<dbReference type="InterPro" id="IPR003660">
    <property type="entry name" value="HAMP_dom"/>
</dbReference>
<dbReference type="SUPFAM" id="SSF158472">
    <property type="entry name" value="HAMP domain-like"/>
    <property type="match status" value="1"/>
</dbReference>
<dbReference type="Gene3D" id="1.10.287.130">
    <property type="match status" value="1"/>
</dbReference>
<evidence type="ECO:0000256" key="11">
    <source>
        <dbReference type="SAM" id="Coils"/>
    </source>
</evidence>
<organism evidence="16 17">
    <name type="scientific">Hathewaya limosa</name>
    <name type="common">Clostridium limosum</name>
    <dbReference type="NCBI Taxonomy" id="1536"/>
    <lineage>
        <taxon>Bacteria</taxon>
        <taxon>Bacillati</taxon>
        <taxon>Bacillota</taxon>
        <taxon>Clostridia</taxon>
        <taxon>Eubacteriales</taxon>
        <taxon>Clostridiaceae</taxon>
        <taxon>Hathewaya</taxon>
    </lineage>
</organism>
<evidence type="ECO:0000256" key="12">
    <source>
        <dbReference type="SAM" id="MobiDB-lite"/>
    </source>
</evidence>
<evidence type="ECO:0000256" key="7">
    <source>
        <dbReference type="ARBA" id="ARBA00022777"/>
    </source>
</evidence>
<evidence type="ECO:0000256" key="13">
    <source>
        <dbReference type="SAM" id="Phobius"/>
    </source>
</evidence>
<evidence type="ECO:0000256" key="5">
    <source>
        <dbReference type="ARBA" id="ARBA00022679"/>
    </source>
</evidence>
<dbReference type="EMBL" id="JAUSWN010000001">
    <property type="protein sequence ID" value="MDQ0478301.1"/>
    <property type="molecule type" value="Genomic_DNA"/>
</dbReference>
<dbReference type="SMART" id="SM00387">
    <property type="entry name" value="HATPase_c"/>
    <property type="match status" value="1"/>
</dbReference>
<dbReference type="Gene3D" id="3.30.565.10">
    <property type="entry name" value="Histidine kinase-like ATPase, C-terminal domain"/>
    <property type="match status" value="1"/>
</dbReference>
<evidence type="ECO:0000256" key="8">
    <source>
        <dbReference type="ARBA" id="ARBA00022989"/>
    </source>
</evidence>
<keyword evidence="7 16" id="KW-0418">Kinase</keyword>
<name>A0ABU0JPU4_HATLI</name>
<keyword evidence="9" id="KW-0902">Two-component regulatory system</keyword>
<evidence type="ECO:0000256" key="3">
    <source>
        <dbReference type="ARBA" id="ARBA00012438"/>
    </source>
</evidence>
<feature type="transmembrane region" description="Helical" evidence="13">
    <location>
        <begin position="323"/>
        <end position="340"/>
    </location>
</feature>
<dbReference type="SMART" id="SM00388">
    <property type="entry name" value="HisKA"/>
    <property type="match status" value="1"/>
</dbReference>
<feature type="region of interest" description="Disordered" evidence="12">
    <location>
        <begin position="1"/>
        <end position="40"/>
    </location>
</feature>
<keyword evidence="8 13" id="KW-1133">Transmembrane helix</keyword>
<dbReference type="PANTHER" id="PTHR45528:SF8">
    <property type="entry name" value="HISTIDINE KINASE"/>
    <property type="match status" value="1"/>
</dbReference>
<evidence type="ECO:0000256" key="6">
    <source>
        <dbReference type="ARBA" id="ARBA00022692"/>
    </source>
</evidence>
<feature type="transmembrane region" description="Helical" evidence="13">
    <location>
        <begin position="91"/>
        <end position="109"/>
    </location>
</feature>
<evidence type="ECO:0000256" key="2">
    <source>
        <dbReference type="ARBA" id="ARBA00004141"/>
    </source>
</evidence>
<proteinExistence type="predicted"/>
<dbReference type="PRINTS" id="PR00344">
    <property type="entry name" value="BCTRLSENSOR"/>
</dbReference>
<dbReference type="InterPro" id="IPR004358">
    <property type="entry name" value="Sig_transdc_His_kin-like_C"/>
</dbReference>
<keyword evidence="11" id="KW-0175">Coiled coil</keyword>
<dbReference type="SUPFAM" id="SSF47384">
    <property type="entry name" value="Homodimeric domain of signal transducing histidine kinase"/>
    <property type="match status" value="1"/>
</dbReference>
<accession>A0ABU0JPU4</accession>
<dbReference type="InterPro" id="IPR050398">
    <property type="entry name" value="HssS/ArlS-like"/>
</dbReference>
<feature type="coiled-coil region" evidence="11">
    <location>
        <begin position="62"/>
        <end position="89"/>
    </location>
</feature>
<dbReference type="PROSITE" id="PS50885">
    <property type="entry name" value="HAMP"/>
    <property type="match status" value="1"/>
</dbReference>
<dbReference type="InterPro" id="IPR005467">
    <property type="entry name" value="His_kinase_dom"/>
</dbReference>
<dbReference type="InterPro" id="IPR003594">
    <property type="entry name" value="HATPase_dom"/>
</dbReference>
<comment type="subcellular location">
    <subcellularLocation>
        <location evidence="2">Membrane</location>
        <topology evidence="2">Multi-pass membrane protein</topology>
    </subcellularLocation>
</comment>
<protein>
    <recommendedName>
        <fullName evidence="3">histidine kinase</fullName>
        <ecNumber evidence="3">2.7.13.3</ecNumber>
    </recommendedName>
</protein>
<gene>
    <name evidence="16" type="ORF">QOZ93_000002</name>
</gene>
<evidence type="ECO:0000256" key="9">
    <source>
        <dbReference type="ARBA" id="ARBA00023012"/>
    </source>
</evidence>
<keyword evidence="17" id="KW-1185">Reference proteome</keyword>
<sequence>MNLNDNENIKHEEMTKNHENIESNIREDIHKKEEGGKKQDTVKYSWRDKRKFKKEQKKLKRKNKINVRKEKLRQILKNVQEQIKTSLRMEVLAITIICLLISVFSYYFVDRNLKNKISKNVTISFKEERENLDREVRTTLGELMYFKQGIDSFGRENQEEFKKIIEGTYNNKKRQINLSIEQLKEFIVSQYSVNHDDINDEEIRKIIQNSSSVENAIEEVKKYISSDTLNNIRINEILNRSLGNGNVYLTDLDGNIKFKGSNTFVDKINVYGFINKLYSSDNEEANQYYAFYPVKILNSNYYLMYDNSLHGTEVVFYTSESKFFASIVAFVVFIILFLLATKKKIQYIEYISKSLREISKGNLDYKVNIEGKDELAIVAYDINYMEEQIKDKIEKERRAEKTKNELITNVSHDLRTPLTSVMGYIGLVKEGRYENEKQREEYLNIAYNKAEKLKVLIEDLFAFTKMNNKGAQLNKNNIAINELIRQLIVELEPICEEKNIVIDDKMKKSNIMLEVDGDKISRVFENILSNAIKYSSPKEKIEINIEDDEKYCIVSISNKCYDISKDELDKLFNRFYRSDKSRNSSTGGSGLGLAIAKSIVEAHNGEIWASYEDDRIFFNVRLYK</sequence>
<dbReference type="Pfam" id="PF02518">
    <property type="entry name" value="HATPase_c"/>
    <property type="match status" value="1"/>
</dbReference>
<evidence type="ECO:0000259" key="15">
    <source>
        <dbReference type="PROSITE" id="PS50885"/>
    </source>
</evidence>
<reference evidence="16 17" key="1">
    <citation type="submission" date="2023-07" db="EMBL/GenBank/DDBJ databases">
        <title>Genomic Encyclopedia of Type Strains, Phase IV (KMG-IV): sequencing the most valuable type-strain genomes for metagenomic binning, comparative biology and taxonomic classification.</title>
        <authorList>
            <person name="Goeker M."/>
        </authorList>
    </citation>
    <scope>NUCLEOTIDE SEQUENCE [LARGE SCALE GENOMIC DNA]</scope>
    <source>
        <strain evidence="16 17">DSM 1400</strain>
    </source>
</reference>
<dbReference type="GO" id="GO:0016301">
    <property type="term" value="F:kinase activity"/>
    <property type="evidence" value="ECO:0007669"/>
    <property type="project" value="UniProtKB-KW"/>
</dbReference>
<evidence type="ECO:0000256" key="4">
    <source>
        <dbReference type="ARBA" id="ARBA00022553"/>
    </source>
</evidence>
<dbReference type="Gene3D" id="6.10.340.10">
    <property type="match status" value="1"/>
</dbReference>
<evidence type="ECO:0000313" key="16">
    <source>
        <dbReference type="EMBL" id="MDQ0478301.1"/>
    </source>
</evidence>
<keyword evidence="6 13" id="KW-0812">Transmembrane</keyword>
<dbReference type="InterPro" id="IPR003661">
    <property type="entry name" value="HisK_dim/P_dom"/>
</dbReference>
<keyword evidence="4" id="KW-0597">Phosphoprotein</keyword>
<dbReference type="Pfam" id="PF00512">
    <property type="entry name" value="HisKA"/>
    <property type="match status" value="1"/>
</dbReference>
<dbReference type="CDD" id="cd06225">
    <property type="entry name" value="HAMP"/>
    <property type="match status" value="1"/>
</dbReference>
<comment type="caution">
    <text evidence="16">The sequence shown here is derived from an EMBL/GenBank/DDBJ whole genome shotgun (WGS) entry which is preliminary data.</text>
</comment>
<evidence type="ECO:0000259" key="14">
    <source>
        <dbReference type="PROSITE" id="PS50109"/>
    </source>
</evidence>
<feature type="domain" description="HAMP" evidence="15">
    <location>
        <begin position="342"/>
        <end position="394"/>
    </location>
</feature>
<dbReference type="PROSITE" id="PS50109">
    <property type="entry name" value="HIS_KIN"/>
    <property type="match status" value="1"/>
</dbReference>
<keyword evidence="10 13" id="KW-0472">Membrane</keyword>